<evidence type="ECO:0000256" key="1">
    <source>
        <dbReference type="ARBA" id="ARBA00004240"/>
    </source>
</evidence>
<comment type="caution">
    <text evidence="12">The sequence shown here is derived from an EMBL/GenBank/DDBJ whole genome shotgun (WGS) entry which is preliminary data.</text>
</comment>
<evidence type="ECO:0000256" key="4">
    <source>
        <dbReference type="ARBA" id="ARBA00018350"/>
    </source>
</evidence>
<dbReference type="GO" id="GO:0006614">
    <property type="term" value="P:SRP-dependent cotranslational protein targeting to membrane"/>
    <property type="evidence" value="ECO:0007669"/>
    <property type="project" value="UniProtKB-UniRule"/>
</dbReference>
<evidence type="ECO:0000313" key="12">
    <source>
        <dbReference type="EMBL" id="KAI7836263.1"/>
    </source>
</evidence>
<dbReference type="GO" id="GO:0008312">
    <property type="term" value="F:7S RNA binding"/>
    <property type="evidence" value="ECO:0007669"/>
    <property type="project" value="InterPro"/>
</dbReference>
<feature type="compositionally biased region" description="Basic and acidic residues" evidence="10">
    <location>
        <begin position="537"/>
        <end position="551"/>
    </location>
</feature>
<keyword evidence="6" id="KW-0256">Endoplasmic reticulum</keyword>
<dbReference type="Pfam" id="PF08492">
    <property type="entry name" value="SRP72"/>
    <property type="match status" value="1"/>
</dbReference>
<proteinExistence type="inferred from homology"/>
<feature type="region of interest" description="Disordered" evidence="10">
    <location>
        <begin position="479"/>
        <end position="606"/>
    </location>
</feature>
<accession>A0AAD5DH79</accession>
<dbReference type="EMBL" id="JADXDR010000196">
    <property type="protein sequence ID" value="KAI7836263.1"/>
    <property type="molecule type" value="Genomic_DNA"/>
</dbReference>
<dbReference type="GO" id="GO:0005783">
    <property type="term" value="C:endoplasmic reticulum"/>
    <property type="evidence" value="ECO:0007669"/>
    <property type="project" value="UniProtKB-SubCell"/>
</dbReference>
<name>A0AAD5DH79_9CHLO</name>
<dbReference type="GO" id="GO:0043022">
    <property type="term" value="F:ribosome binding"/>
    <property type="evidence" value="ECO:0007669"/>
    <property type="project" value="TreeGrafter"/>
</dbReference>
<evidence type="ECO:0000313" key="13">
    <source>
        <dbReference type="Proteomes" id="UP001205105"/>
    </source>
</evidence>
<evidence type="ECO:0000256" key="9">
    <source>
        <dbReference type="PIRNR" id="PIRNR038922"/>
    </source>
</evidence>
<evidence type="ECO:0000256" key="5">
    <source>
        <dbReference type="ARBA" id="ARBA00022490"/>
    </source>
</evidence>
<feature type="compositionally biased region" description="Basic and acidic residues" evidence="10">
    <location>
        <begin position="571"/>
        <end position="589"/>
    </location>
</feature>
<dbReference type="InterPro" id="IPR026270">
    <property type="entry name" value="SRP72"/>
</dbReference>
<comment type="function">
    <text evidence="9">Component of the signal recognition particle (SRP) complex, a ribonucleoprotein complex that mediates the cotranslational targeting of secretory and membrane proteins to the endoplasmic reticulum (ER).</text>
</comment>
<evidence type="ECO:0000256" key="2">
    <source>
        <dbReference type="ARBA" id="ARBA00004496"/>
    </source>
</evidence>
<evidence type="ECO:0000256" key="10">
    <source>
        <dbReference type="SAM" id="MobiDB-lite"/>
    </source>
</evidence>
<evidence type="ECO:0000256" key="8">
    <source>
        <dbReference type="ARBA" id="ARBA00023274"/>
    </source>
</evidence>
<gene>
    <name evidence="12" type="ORF">COHA_009853</name>
</gene>
<dbReference type="GO" id="GO:0005786">
    <property type="term" value="C:signal recognition particle, endoplasmic reticulum targeting"/>
    <property type="evidence" value="ECO:0007669"/>
    <property type="project" value="UniProtKB-UniRule"/>
</dbReference>
<reference evidence="12" key="1">
    <citation type="submission" date="2020-11" db="EMBL/GenBank/DDBJ databases">
        <title>Chlorella ohadii genome sequencing and assembly.</title>
        <authorList>
            <person name="Murik O."/>
            <person name="Treves H."/>
            <person name="Kedem I."/>
            <person name="Shotland Y."/>
            <person name="Kaplan A."/>
        </authorList>
    </citation>
    <scope>NUCLEOTIDE SEQUENCE</scope>
    <source>
        <strain evidence="12">1</strain>
    </source>
</reference>
<keyword evidence="13" id="KW-1185">Reference proteome</keyword>
<sequence>MADPVEALFDRLNTALKNGQNKRALKAADEILKAAPGDVDALRSKVYLLVESGGHEEALKLVSAPPLAADMAFEKAYCLYRQGKLQDALAALQSVPAERELARLQLEAQIQYRLGAYKEAIGVYSQLFRAHGGEAGAGQEVQISPKDSFEIAFNAACGLLEAGDLPAAEQQLQLALRVGEEALYDEELAEEEVALELAPVTAQLAFVADRLGRGEEATTSYESLLQLDLDDASTASVATNNLYAALLRKGGGAGGRKVAGEAVKKLDAFMERSGGLLRLKPALEARLGPAQREALLCSYAACALLAGKNDVAKEAVRSIDKQLSGSPAAAMLQASLLSREGKGKEADAVLAALVGGDAAQAAEAALMRAQLAAASGDAAGALKHLEGIQDAAWQARPAVLATKIALLDSSGQAGQAAATLSSALQHWRADPDVLSKYAGLAAVCDPAAAAELGAQLPRASGMSAAELDSLENTNIAITAGRRRPADEPAVPVPASQKAAGAAEAVAAAEGERKKRKRKRQPRYPKGFDPANPGPPPDPERWLPKWQRSDAKKLRKKMKGKDAVKGSQGAGKVDESLDRTGAVDEPDSKGKAPARPPPGKKKGKGRR</sequence>
<feature type="compositionally biased region" description="Basic residues" evidence="10">
    <location>
        <begin position="513"/>
        <end position="522"/>
    </location>
</feature>
<evidence type="ECO:0000259" key="11">
    <source>
        <dbReference type="Pfam" id="PF08492"/>
    </source>
</evidence>
<evidence type="ECO:0000256" key="6">
    <source>
        <dbReference type="ARBA" id="ARBA00022824"/>
    </source>
</evidence>
<dbReference type="Proteomes" id="UP001205105">
    <property type="component" value="Unassembled WGS sequence"/>
</dbReference>
<feature type="domain" description="Signal recognition particle SRP72 subunit RNA-binding" evidence="11">
    <location>
        <begin position="497"/>
        <end position="549"/>
    </location>
</feature>
<dbReference type="Pfam" id="PF17004">
    <property type="entry name" value="SRP_TPR_like"/>
    <property type="match status" value="1"/>
</dbReference>
<comment type="subcellular location">
    <subcellularLocation>
        <location evidence="2 9">Cytoplasm</location>
    </subcellularLocation>
    <subcellularLocation>
        <location evidence="1">Endoplasmic reticulum</location>
    </subcellularLocation>
</comment>
<dbReference type="PIRSF" id="PIRSF038922">
    <property type="entry name" value="SRP72"/>
    <property type="match status" value="1"/>
</dbReference>
<feature type="compositionally biased region" description="Basic residues" evidence="10">
    <location>
        <begin position="597"/>
        <end position="606"/>
    </location>
</feature>
<dbReference type="PANTHER" id="PTHR14094:SF9">
    <property type="entry name" value="SIGNAL RECOGNITION PARTICLE SUBUNIT SRP72"/>
    <property type="match status" value="1"/>
</dbReference>
<dbReference type="SUPFAM" id="SSF48452">
    <property type="entry name" value="TPR-like"/>
    <property type="match status" value="2"/>
</dbReference>
<dbReference type="InterPro" id="IPR031545">
    <property type="entry name" value="SRP72_TPR-like"/>
</dbReference>
<organism evidence="12 13">
    <name type="scientific">Chlorella ohadii</name>
    <dbReference type="NCBI Taxonomy" id="2649997"/>
    <lineage>
        <taxon>Eukaryota</taxon>
        <taxon>Viridiplantae</taxon>
        <taxon>Chlorophyta</taxon>
        <taxon>core chlorophytes</taxon>
        <taxon>Trebouxiophyceae</taxon>
        <taxon>Chlorellales</taxon>
        <taxon>Chlorellaceae</taxon>
        <taxon>Chlorella clade</taxon>
        <taxon>Chlorella</taxon>
    </lineage>
</organism>
<evidence type="ECO:0000256" key="7">
    <source>
        <dbReference type="ARBA" id="ARBA00023135"/>
    </source>
</evidence>
<dbReference type="InterPro" id="IPR013699">
    <property type="entry name" value="Signal_recog_part_SRP72_RNA-bd"/>
</dbReference>
<keyword evidence="7 9" id="KW-0733">Signal recognition particle</keyword>
<keyword evidence="5 9" id="KW-0963">Cytoplasm</keyword>
<protein>
    <recommendedName>
        <fullName evidence="4 9">Signal recognition particle subunit SRP72</fullName>
    </recommendedName>
</protein>
<dbReference type="Gene3D" id="1.25.40.1040">
    <property type="match status" value="1"/>
</dbReference>
<dbReference type="Gene3D" id="1.25.40.10">
    <property type="entry name" value="Tetratricopeptide repeat domain"/>
    <property type="match status" value="1"/>
</dbReference>
<evidence type="ECO:0000256" key="3">
    <source>
        <dbReference type="ARBA" id="ARBA00007676"/>
    </source>
</evidence>
<keyword evidence="8 9" id="KW-0687">Ribonucleoprotein</keyword>
<dbReference type="PANTHER" id="PTHR14094">
    <property type="entry name" value="SIGNAL RECOGNITION PARTICLE 72"/>
    <property type="match status" value="1"/>
</dbReference>
<dbReference type="InterPro" id="IPR011990">
    <property type="entry name" value="TPR-like_helical_dom_sf"/>
</dbReference>
<comment type="similarity">
    <text evidence="3 9">Belongs to the SRP72 family.</text>
</comment>
<dbReference type="AlphaFoldDB" id="A0AAD5DH79"/>
<feature type="compositionally biased region" description="Low complexity" evidence="10">
    <location>
        <begin position="497"/>
        <end position="508"/>
    </location>
</feature>